<comment type="caution">
    <text evidence="2">The sequence shown here is derived from an EMBL/GenBank/DDBJ whole genome shotgun (WGS) entry which is preliminary data.</text>
</comment>
<gene>
    <name evidence="2" type="ORF">GCM10022212_08670</name>
</gene>
<reference evidence="3" key="1">
    <citation type="journal article" date="2019" name="Int. J. Syst. Evol. Microbiol.">
        <title>The Global Catalogue of Microorganisms (GCM) 10K type strain sequencing project: providing services to taxonomists for standard genome sequencing and annotation.</title>
        <authorList>
            <consortium name="The Broad Institute Genomics Platform"/>
            <consortium name="The Broad Institute Genome Sequencing Center for Infectious Disease"/>
            <person name="Wu L."/>
            <person name="Ma J."/>
        </authorList>
    </citation>
    <scope>NUCLEOTIDE SEQUENCE [LARGE SCALE GENOMIC DNA]</scope>
    <source>
        <strain evidence="3">JCM 16673</strain>
    </source>
</reference>
<accession>A0ABP7ST20</accession>
<dbReference type="RefSeq" id="WP_344762013.1">
    <property type="nucleotide sequence ID" value="NZ_BAAAZE010000005.1"/>
</dbReference>
<feature type="signal peptide" evidence="1">
    <location>
        <begin position="1"/>
        <end position="23"/>
    </location>
</feature>
<evidence type="ECO:0000313" key="2">
    <source>
        <dbReference type="EMBL" id="GAA4015931.1"/>
    </source>
</evidence>
<feature type="chain" id="PRO_5046217777" description="DUF2946 domain-containing protein" evidence="1">
    <location>
        <begin position="24"/>
        <end position="139"/>
    </location>
</feature>
<protein>
    <recommendedName>
        <fullName evidence="4">DUF2946 domain-containing protein</fullName>
    </recommendedName>
</protein>
<organism evidence="2 3">
    <name type="scientific">Actimicrobium antarcticum</name>
    <dbReference type="NCBI Taxonomy" id="1051899"/>
    <lineage>
        <taxon>Bacteria</taxon>
        <taxon>Pseudomonadati</taxon>
        <taxon>Pseudomonadota</taxon>
        <taxon>Betaproteobacteria</taxon>
        <taxon>Burkholderiales</taxon>
        <taxon>Oxalobacteraceae</taxon>
        <taxon>Actimicrobium</taxon>
    </lineage>
</organism>
<keyword evidence="1" id="KW-0732">Signal</keyword>
<name>A0ABP7ST20_9BURK</name>
<dbReference type="Proteomes" id="UP001501353">
    <property type="component" value="Unassembled WGS sequence"/>
</dbReference>
<evidence type="ECO:0000256" key="1">
    <source>
        <dbReference type="SAM" id="SignalP"/>
    </source>
</evidence>
<evidence type="ECO:0008006" key="4">
    <source>
        <dbReference type="Google" id="ProtNLM"/>
    </source>
</evidence>
<dbReference type="EMBL" id="BAAAZE010000005">
    <property type="protein sequence ID" value="GAA4015931.1"/>
    <property type="molecule type" value="Genomic_DNA"/>
</dbReference>
<evidence type="ECO:0000313" key="3">
    <source>
        <dbReference type="Proteomes" id="UP001501353"/>
    </source>
</evidence>
<keyword evidence="3" id="KW-1185">Reference proteome</keyword>
<proteinExistence type="predicted"/>
<sequence length="139" mass="14650">MRLHLKTFLLWLMIATLPLQGLAAAMKLSCDPAHHAIAMVSVMTQDQHHSDSSSDQHDHAGMHLAAADTGQSDQPGVNDHHYKTSSCSACAACCVGATAPPPVVLPLPVRISSELVIVAPATFATGITPDGLERPPKRS</sequence>